<proteinExistence type="predicted"/>
<gene>
    <name evidence="2" type="ORF">ACFQ4E_18845</name>
</gene>
<evidence type="ECO:0000313" key="2">
    <source>
        <dbReference type="EMBL" id="MFD1344496.1"/>
    </source>
</evidence>
<keyword evidence="3" id="KW-1185">Reference proteome</keyword>
<name>A0ABW3ZMW6_9RHOB</name>
<dbReference type="EMBL" id="JBHTMU010000053">
    <property type="protein sequence ID" value="MFD1344496.1"/>
    <property type="molecule type" value="Genomic_DNA"/>
</dbReference>
<evidence type="ECO:0000313" key="3">
    <source>
        <dbReference type="Proteomes" id="UP001597135"/>
    </source>
</evidence>
<evidence type="ECO:0000256" key="1">
    <source>
        <dbReference type="SAM" id="SignalP"/>
    </source>
</evidence>
<feature type="chain" id="PRO_5045458135" evidence="1">
    <location>
        <begin position="18"/>
        <end position="132"/>
    </location>
</feature>
<sequence>MLRFLLPCLCLASAALALSLPLWRLTMGGADFGFGTDQVAEWSLTGLGDVIIMLDEEGRDWLARQTAAHVGEVAALELCGREVLAPVIHAPIDSGILVLQGRGEPFTEAVGALLEGRATCADLDPEEIRLAR</sequence>
<dbReference type="RefSeq" id="WP_386806076.1">
    <property type="nucleotide sequence ID" value="NZ_JBHTMU010000053.1"/>
</dbReference>
<dbReference type="Proteomes" id="UP001597135">
    <property type="component" value="Unassembled WGS sequence"/>
</dbReference>
<feature type="signal peptide" evidence="1">
    <location>
        <begin position="1"/>
        <end position="17"/>
    </location>
</feature>
<protein>
    <submittedName>
        <fullName evidence="2">Uncharacterized protein</fullName>
    </submittedName>
</protein>
<accession>A0ABW3ZMW6</accession>
<reference evidence="3" key="1">
    <citation type="journal article" date="2019" name="Int. J. Syst. Evol. Microbiol.">
        <title>The Global Catalogue of Microorganisms (GCM) 10K type strain sequencing project: providing services to taxonomists for standard genome sequencing and annotation.</title>
        <authorList>
            <consortium name="The Broad Institute Genomics Platform"/>
            <consortium name="The Broad Institute Genome Sequencing Center for Infectious Disease"/>
            <person name="Wu L."/>
            <person name="Ma J."/>
        </authorList>
    </citation>
    <scope>NUCLEOTIDE SEQUENCE [LARGE SCALE GENOMIC DNA]</scope>
    <source>
        <strain evidence="3">CCUG 62953</strain>
    </source>
</reference>
<keyword evidence="1" id="KW-0732">Signal</keyword>
<organism evidence="2 3">
    <name type="scientific">Litorisediminicola beolgyonensis</name>
    <dbReference type="NCBI Taxonomy" id="1173614"/>
    <lineage>
        <taxon>Bacteria</taxon>
        <taxon>Pseudomonadati</taxon>
        <taxon>Pseudomonadota</taxon>
        <taxon>Alphaproteobacteria</taxon>
        <taxon>Rhodobacterales</taxon>
        <taxon>Paracoccaceae</taxon>
        <taxon>Litorisediminicola</taxon>
    </lineage>
</organism>
<comment type="caution">
    <text evidence="2">The sequence shown here is derived from an EMBL/GenBank/DDBJ whole genome shotgun (WGS) entry which is preliminary data.</text>
</comment>